<evidence type="ECO:0000313" key="3">
    <source>
        <dbReference type="Proteomes" id="UP000019132"/>
    </source>
</evidence>
<dbReference type="InterPro" id="IPR000719">
    <property type="entry name" value="Prot_kinase_dom"/>
</dbReference>
<name>K3WFR1_GLOUD</name>
<protein>
    <recommendedName>
        <fullName evidence="1">Protein kinase domain-containing protein</fullName>
    </recommendedName>
</protein>
<feature type="domain" description="Protein kinase" evidence="1">
    <location>
        <begin position="1"/>
        <end position="102"/>
    </location>
</feature>
<reference evidence="3" key="2">
    <citation type="submission" date="2010-04" db="EMBL/GenBank/DDBJ databases">
        <authorList>
            <person name="Buell R."/>
            <person name="Hamilton J."/>
            <person name="Hostetler J."/>
        </authorList>
    </citation>
    <scope>NUCLEOTIDE SEQUENCE [LARGE SCALE GENOMIC DNA]</scope>
    <source>
        <strain evidence="3">DAOM:BR144</strain>
    </source>
</reference>
<dbReference type="VEuPathDB" id="FungiDB:PYU1_G003792"/>
<dbReference type="InterPro" id="IPR011009">
    <property type="entry name" value="Kinase-like_dom_sf"/>
</dbReference>
<dbReference type="STRING" id="431595.K3WFR1"/>
<dbReference type="PROSITE" id="PS50011">
    <property type="entry name" value="PROTEIN_KINASE_DOM"/>
    <property type="match status" value="1"/>
</dbReference>
<dbReference type="Gene3D" id="1.10.510.10">
    <property type="entry name" value="Transferase(Phosphotransferase) domain 1"/>
    <property type="match status" value="1"/>
</dbReference>
<evidence type="ECO:0000259" key="1">
    <source>
        <dbReference type="PROSITE" id="PS50011"/>
    </source>
</evidence>
<dbReference type="InterPro" id="IPR001245">
    <property type="entry name" value="Ser-Thr/Tyr_kinase_cat_dom"/>
</dbReference>
<dbReference type="Proteomes" id="UP000019132">
    <property type="component" value="Unassembled WGS sequence"/>
</dbReference>
<sequence>MAPEVIQGHAGLASYGEAASVYSLGITFWDILHPGQEKFPYLKNNHLHIFEAILDGDRPTLNPENVERDTDLYHVIELAWQSEPEQRPSVQELAMLLEHIQE</sequence>
<reference evidence="2" key="3">
    <citation type="submission" date="2015-02" db="UniProtKB">
        <authorList>
            <consortium name="EnsemblProtists"/>
        </authorList>
    </citation>
    <scope>IDENTIFICATION</scope>
    <source>
        <strain evidence="2">DAOM BR144</strain>
    </source>
</reference>
<reference evidence="3" key="1">
    <citation type="journal article" date="2010" name="Genome Biol.">
        <title>Genome sequence of the necrotrophic plant pathogen Pythium ultimum reveals original pathogenicity mechanisms and effector repertoire.</title>
        <authorList>
            <person name="Levesque C.A."/>
            <person name="Brouwer H."/>
            <person name="Cano L."/>
            <person name="Hamilton J.P."/>
            <person name="Holt C."/>
            <person name="Huitema E."/>
            <person name="Raffaele S."/>
            <person name="Robideau G.P."/>
            <person name="Thines M."/>
            <person name="Win J."/>
            <person name="Zerillo M.M."/>
            <person name="Beakes G.W."/>
            <person name="Boore J.L."/>
            <person name="Busam D."/>
            <person name="Dumas B."/>
            <person name="Ferriera S."/>
            <person name="Fuerstenberg S.I."/>
            <person name="Gachon C.M."/>
            <person name="Gaulin E."/>
            <person name="Govers F."/>
            <person name="Grenville-Briggs L."/>
            <person name="Horner N."/>
            <person name="Hostetler J."/>
            <person name="Jiang R.H."/>
            <person name="Johnson J."/>
            <person name="Krajaejun T."/>
            <person name="Lin H."/>
            <person name="Meijer H.J."/>
            <person name="Moore B."/>
            <person name="Morris P."/>
            <person name="Phuntmart V."/>
            <person name="Puiu D."/>
            <person name="Shetty J."/>
            <person name="Stajich J.E."/>
            <person name="Tripathy S."/>
            <person name="Wawra S."/>
            <person name="van West P."/>
            <person name="Whitty B.R."/>
            <person name="Coutinho P.M."/>
            <person name="Henrissat B."/>
            <person name="Martin F."/>
            <person name="Thomas P.D."/>
            <person name="Tyler B.M."/>
            <person name="De Vries R.P."/>
            <person name="Kamoun S."/>
            <person name="Yandell M."/>
            <person name="Tisserat N."/>
            <person name="Buell C.R."/>
        </authorList>
    </citation>
    <scope>NUCLEOTIDE SEQUENCE</scope>
    <source>
        <strain evidence="3">DAOM:BR144</strain>
    </source>
</reference>
<dbReference type="PANTHER" id="PTHR44329">
    <property type="entry name" value="SERINE/THREONINE-PROTEIN KINASE TNNI3K-RELATED"/>
    <property type="match status" value="1"/>
</dbReference>
<organism evidence="2 3">
    <name type="scientific">Globisporangium ultimum (strain ATCC 200006 / CBS 805.95 / DAOM BR144)</name>
    <name type="common">Pythium ultimum</name>
    <dbReference type="NCBI Taxonomy" id="431595"/>
    <lineage>
        <taxon>Eukaryota</taxon>
        <taxon>Sar</taxon>
        <taxon>Stramenopiles</taxon>
        <taxon>Oomycota</taxon>
        <taxon>Peronosporomycetes</taxon>
        <taxon>Pythiales</taxon>
        <taxon>Pythiaceae</taxon>
        <taxon>Globisporangium</taxon>
    </lineage>
</organism>
<dbReference type="eggNOG" id="KOG0192">
    <property type="taxonomic scope" value="Eukaryota"/>
</dbReference>
<accession>K3WFR1</accession>
<dbReference type="GO" id="GO:0005524">
    <property type="term" value="F:ATP binding"/>
    <property type="evidence" value="ECO:0007669"/>
    <property type="project" value="InterPro"/>
</dbReference>
<dbReference type="AlphaFoldDB" id="K3WFR1"/>
<evidence type="ECO:0000313" key="2">
    <source>
        <dbReference type="EnsemblProtists" id="PYU1_T003802"/>
    </source>
</evidence>
<dbReference type="EnsemblProtists" id="PYU1_T003802">
    <property type="protein sequence ID" value="PYU1_T003802"/>
    <property type="gene ID" value="PYU1_G003792"/>
</dbReference>
<dbReference type="SUPFAM" id="SSF56112">
    <property type="entry name" value="Protein kinase-like (PK-like)"/>
    <property type="match status" value="1"/>
</dbReference>
<dbReference type="Pfam" id="PF07714">
    <property type="entry name" value="PK_Tyr_Ser-Thr"/>
    <property type="match status" value="1"/>
</dbReference>
<proteinExistence type="predicted"/>
<dbReference type="GO" id="GO:0004674">
    <property type="term" value="F:protein serine/threonine kinase activity"/>
    <property type="evidence" value="ECO:0007669"/>
    <property type="project" value="TreeGrafter"/>
</dbReference>
<dbReference type="InParanoid" id="K3WFR1"/>
<dbReference type="EMBL" id="GL376638">
    <property type="status" value="NOT_ANNOTATED_CDS"/>
    <property type="molecule type" value="Genomic_DNA"/>
</dbReference>
<keyword evidence="3" id="KW-1185">Reference proteome</keyword>
<dbReference type="HOGENOM" id="CLU_000288_7_26_1"/>
<dbReference type="InterPro" id="IPR051681">
    <property type="entry name" value="Ser/Thr_Kinases-Pseudokinases"/>
</dbReference>